<dbReference type="PANTHER" id="PTHR46825:SF9">
    <property type="entry name" value="BETA-LACTAMASE-RELATED DOMAIN-CONTAINING PROTEIN"/>
    <property type="match status" value="1"/>
</dbReference>
<evidence type="ECO:0000259" key="2">
    <source>
        <dbReference type="Pfam" id="PF00144"/>
    </source>
</evidence>
<dbReference type="Proteomes" id="UP000184330">
    <property type="component" value="Unassembled WGS sequence"/>
</dbReference>
<dbReference type="PANTHER" id="PTHR46825">
    <property type="entry name" value="D-ALANYL-D-ALANINE-CARBOXYPEPTIDASE/ENDOPEPTIDASE AMPH"/>
    <property type="match status" value="1"/>
</dbReference>
<dbReference type="InterPro" id="IPR050491">
    <property type="entry name" value="AmpC-like"/>
</dbReference>
<dbReference type="STRING" id="576137.A0A1L7WDU4"/>
<dbReference type="OrthoDB" id="5946976at2759"/>
<sequence>MANTKSGKRYMRDGKFTPEFDELVKEKLDRWHVPGMSIAVIQDDEVCAKGYGFARLPDEPVGPETLFNCASMTKAFTAAATSLLVDDEKQFPDVKWDTPMSRLIGDDFVLSDDRYTAKVTIEDLLSHRSGLPDCDDACYGIFATHPDTIKSVTRKLRHIPLIHPLRSKWNYCNVGYVVVAHMIETLTGQWLGDFLRSKIWEPLSMNNTYYGPEDLRQRRGTDEFAKCYHWDKKEEQLFEMPWGEQPEGGGCGEMISNVLDYAEFLKCMMKRSAPFSEKGHKELVKPRIIESPDDEDLPKPYTSHALYALGWSVETFHGETVISHGGAVDGFASQTMYLPRLKWGLVAFGNKSYADQAIDGISWALVDELLDVPMEKRFDWDKEAQRIWEKYEPETKEALFPNVPEPPIPLSRPLEAYSGEYEHPGFGKLIVNLKDNKLEVDLMDRTWRFMVYLEHVSGEYFFVEKKEFPTKEVENCRAQFRIDVDGTVRSFAVDNIDGMEDEWVWFERKKST</sequence>
<dbReference type="Pfam" id="PF11954">
    <property type="entry name" value="DUF3471"/>
    <property type="match status" value="1"/>
</dbReference>
<comment type="similarity">
    <text evidence="1">Belongs to the peptidase S12 family.</text>
</comment>
<evidence type="ECO:0008006" key="6">
    <source>
        <dbReference type="Google" id="ProtNLM"/>
    </source>
</evidence>
<dbReference type="Pfam" id="PF00144">
    <property type="entry name" value="Beta-lactamase"/>
    <property type="match status" value="1"/>
</dbReference>
<dbReference type="Gene3D" id="2.40.128.600">
    <property type="match status" value="1"/>
</dbReference>
<gene>
    <name evidence="4" type="ORF">PAC_00763</name>
</gene>
<dbReference type="InterPro" id="IPR021860">
    <property type="entry name" value="Peptidase_S12_Pab87-rel_C"/>
</dbReference>
<name>A0A1L7WDU4_9HELO</name>
<dbReference type="InterPro" id="IPR012338">
    <property type="entry name" value="Beta-lactam/transpept-like"/>
</dbReference>
<dbReference type="SUPFAM" id="SSF56601">
    <property type="entry name" value="beta-lactamase/transpeptidase-like"/>
    <property type="match status" value="1"/>
</dbReference>
<proteinExistence type="inferred from homology"/>
<dbReference type="AlphaFoldDB" id="A0A1L7WDU4"/>
<evidence type="ECO:0000256" key="1">
    <source>
        <dbReference type="ARBA" id="ARBA00038215"/>
    </source>
</evidence>
<dbReference type="InterPro" id="IPR001466">
    <property type="entry name" value="Beta-lactam-related"/>
</dbReference>
<dbReference type="EMBL" id="FJOG01000001">
    <property type="protein sequence ID" value="CZR50889.1"/>
    <property type="molecule type" value="Genomic_DNA"/>
</dbReference>
<protein>
    <recommendedName>
        <fullName evidence="6">Penicillin-binding protein</fullName>
    </recommendedName>
</protein>
<feature type="domain" description="Peptidase S12 Pab87-related C-terminal" evidence="3">
    <location>
        <begin position="405"/>
        <end position="507"/>
    </location>
</feature>
<reference evidence="4 5" key="1">
    <citation type="submission" date="2016-03" db="EMBL/GenBank/DDBJ databases">
        <authorList>
            <person name="Ploux O."/>
        </authorList>
    </citation>
    <scope>NUCLEOTIDE SEQUENCE [LARGE SCALE GENOMIC DNA]</scope>
    <source>
        <strain evidence="4 5">UAMH 11012</strain>
    </source>
</reference>
<dbReference type="Gene3D" id="3.40.710.10">
    <property type="entry name" value="DD-peptidase/beta-lactamase superfamily"/>
    <property type="match status" value="1"/>
</dbReference>
<evidence type="ECO:0000313" key="4">
    <source>
        <dbReference type="EMBL" id="CZR50889.1"/>
    </source>
</evidence>
<evidence type="ECO:0000259" key="3">
    <source>
        <dbReference type="Pfam" id="PF11954"/>
    </source>
</evidence>
<feature type="domain" description="Beta-lactamase-related" evidence="2">
    <location>
        <begin position="20"/>
        <end position="360"/>
    </location>
</feature>
<keyword evidence="5" id="KW-1185">Reference proteome</keyword>
<evidence type="ECO:0000313" key="5">
    <source>
        <dbReference type="Proteomes" id="UP000184330"/>
    </source>
</evidence>
<organism evidence="4 5">
    <name type="scientific">Phialocephala subalpina</name>
    <dbReference type="NCBI Taxonomy" id="576137"/>
    <lineage>
        <taxon>Eukaryota</taxon>
        <taxon>Fungi</taxon>
        <taxon>Dikarya</taxon>
        <taxon>Ascomycota</taxon>
        <taxon>Pezizomycotina</taxon>
        <taxon>Leotiomycetes</taxon>
        <taxon>Helotiales</taxon>
        <taxon>Mollisiaceae</taxon>
        <taxon>Phialocephala</taxon>
        <taxon>Phialocephala fortinii species complex</taxon>
    </lineage>
</organism>
<accession>A0A1L7WDU4</accession>